<organism evidence="1 2">
    <name type="scientific">Leptidea sinapis</name>
    <dbReference type="NCBI Taxonomy" id="189913"/>
    <lineage>
        <taxon>Eukaryota</taxon>
        <taxon>Metazoa</taxon>
        <taxon>Ecdysozoa</taxon>
        <taxon>Arthropoda</taxon>
        <taxon>Hexapoda</taxon>
        <taxon>Insecta</taxon>
        <taxon>Pterygota</taxon>
        <taxon>Neoptera</taxon>
        <taxon>Endopterygota</taxon>
        <taxon>Lepidoptera</taxon>
        <taxon>Glossata</taxon>
        <taxon>Ditrysia</taxon>
        <taxon>Papilionoidea</taxon>
        <taxon>Pieridae</taxon>
        <taxon>Dismorphiinae</taxon>
        <taxon>Leptidea</taxon>
    </lineage>
</organism>
<evidence type="ECO:0000313" key="2">
    <source>
        <dbReference type="Proteomes" id="UP000324832"/>
    </source>
</evidence>
<reference evidence="1 2" key="1">
    <citation type="submission" date="2017-07" db="EMBL/GenBank/DDBJ databases">
        <authorList>
            <person name="Talla V."/>
            <person name="Backstrom N."/>
        </authorList>
    </citation>
    <scope>NUCLEOTIDE SEQUENCE [LARGE SCALE GENOMIC DNA]</scope>
</reference>
<sequence>MYSDKCEYRPYRINDFFRKLFPVFDINQTYNADTNSRETKRRNERTLPKKWFVIDATENSQSWEITRYGIFTPSCGMTF</sequence>
<dbReference type="AlphaFoldDB" id="A0A5E4PQ11"/>
<keyword evidence="2" id="KW-1185">Reference proteome</keyword>
<dbReference type="Proteomes" id="UP000324832">
    <property type="component" value="Unassembled WGS sequence"/>
</dbReference>
<dbReference type="EMBL" id="FZQP02000229">
    <property type="protein sequence ID" value="VVC88096.1"/>
    <property type="molecule type" value="Genomic_DNA"/>
</dbReference>
<evidence type="ECO:0000313" key="1">
    <source>
        <dbReference type="EMBL" id="VVC88096.1"/>
    </source>
</evidence>
<accession>A0A5E4PQ11</accession>
<proteinExistence type="predicted"/>
<protein>
    <submittedName>
        <fullName evidence="1">Uncharacterized protein</fullName>
    </submittedName>
</protein>
<name>A0A5E4PQ11_9NEOP</name>
<gene>
    <name evidence="1" type="ORF">LSINAPIS_LOCUS1547</name>
</gene>